<feature type="transmembrane region" description="Helical" evidence="7">
    <location>
        <begin position="51"/>
        <end position="67"/>
    </location>
</feature>
<feature type="transmembrane region" description="Helical" evidence="7">
    <location>
        <begin position="165"/>
        <end position="187"/>
    </location>
</feature>
<keyword evidence="10" id="KW-1185">Reference proteome</keyword>
<feature type="transmembrane region" description="Helical" evidence="7">
    <location>
        <begin position="434"/>
        <end position="456"/>
    </location>
</feature>
<evidence type="ECO:0000256" key="3">
    <source>
        <dbReference type="ARBA" id="ARBA00022475"/>
    </source>
</evidence>
<dbReference type="PRINTS" id="PR01036">
    <property type="entry name" value="TCRTETB"/>
</dbReference>
<evidence type="ECO:0000256" key="2">
    <source>
        <dbReference type="ARBA" id="ARBA00022448"/>
    </source>
</evidence>
<keyword evidence="4 7" id="KW-0812">Transmembrane</keyword>
<keyword evidence="3" id="KW-1003">Cell membrane</keyword>
<organism evidence="9 10">
    <name type="scientific">Lysobacter korlensis</name>
    <dbReference type="NCBI Taxonomy" id="553636"/>
    <lineage>
        <taxon>Bacteria</taxon>
        <taxon>Pseudomonadati</taxon>
        <taxon>Pseudomonadota</taxon>
        <taxon>Gammaproteobacteria</taxon>
        <taxon>Lysobacterales</taxon>
        <taxon>Lysobacteraceae</taxon>
        <taxon>Lysobacter</taxon>
    </lineage>
</organism>
<accession>A0ABV6RX41</accession>
<feature type="transmembrane region" description="Helical" evidence="7">
    <location>
        <begin position="79"/>
        <end position="96"/>
    </location>
</feature>
<feature type="domain" description="Major facilitator superfamily (MFS) profile" evidence="8">
    <location>
        <begin position="13"/>
        <end position="460"/>
    </location>
</feature>
<keyword evidence="6 7" id="KW-0472">Membrane</keyword>
<comment type="subcellular location">
    <subcellularLocation>
        <location evidence="1">Cell membrane</location>
        <topology evidence="1">Multi-pass membrane protein</topology>
    </subcellularLocation>
</comment>
<comment type="caution">
    <text evidence="9">The sequence shown here is derived from an EMBL/GenBank/DDBJ whole genome shotgun (WGS) entry which is preliminary data.</text>
</comment>
<feature type="transmembrane region" description="Helical" evidence="7">
    <location>
        <begin position="199"/>
        <end position="218"/>
    </location>
</feature>
<evidence type="ECO:0000256" key="7">
    <source>
        <dbReference type="SAM" id="Phobius"/>
    </source>
</evidence>
<proteinExistence type="predicted"/>
<dbReference type="InterPro" id="IPR011701">
    <property type="entry name" value="MFS"/>
</dbReference>
<dbReference type="Proteomes" id="UP001589896">
    <property type="component" value="Unassembled WGS sequence"/>
</dbReference>
<evidence type="ECO:0000256" key="4">
    <source>
        <dbReference type="ARBA" id="ARBA00022692"/>
    </source>
</evidence>
<feature type="transmembrane region" description="Helical" evidence="7">
    <location>
        <begin position="268"/>
        <end position="289"/>
    </location>
</feature>
<name>A0ABV6RX41_9GAMM</name>
<evidence type="ECO:0000259" key="8">
    <source>
        <dbReference type="PROSITE" id="PS50850"/>
    </source>
</evidence>
<dbReference type="Pfam" id="PF07690">
    <property type="entry name" value="MFS_1"/>
    <property type="match status" value="1"/>
</dbReference>
<dbReference type="InterPro" id="IPR005829">
    <property type="entry name" value="Sugar_transporter_CS"/>
</dbReference>
<feature type="transmembrane region" description="Helical" evidence="7">
    <location>
        <begin position="108"/>
        <end position="126"/>
    </location>
</feature>
<feature type="transmembrane region" description="Helical" evidence="7">
    <location>
        <begin position="138"/>
        <end position="159"/>
    </location>
</feature>
<keyword evidence="5 7" id="KW-1133">Transmembrane helix</keyword>
<evidence type="ECO:0000256" key="5">
    <source>
        <dbReference type="ARBA" id="ARBA00022989"/>
    </source>
</evidence>
<dbReference type="PROSITE" id="PS50850">
    <property type="entry name" value="MFS"/>
    <property type="match status" value="1"/>
</dbReference>
<evidence type="ECO:0000313" key="9">
    <source>
        <dbReference type="EMBL" id="MFC0681542.1"/>
    </source>
</evidence>
<sequence length="481" mass="49071">MADDAMSARDRLTLFTAAAASLLGILDTTIMNVAIPQAAAAVGLAHGSGQWLVTVYALTFGATLLLGGRVADYWGRKKAFLLGVGVFAAASLWGGLASTAGELLASRAAQGAGAAVMAPAALAIVTTTFPSGRARGTAFALLGGITSAGAASGIVLGGVLTEFLSWRWCLLVNVPIAIVAIAVAMPVLRESTVDRVPRLDLLGAITISCGLGALVYGLASAERGWLETGAVYFSAAGALLLVVFVIVQRRAAAPLLPLRILWHRSRGGAFLVQALTGVGMASTTLYSMFHLQHVLGFAPFVAGLASLPTAIAIMIMIPIWVRLMRRVGPRQLLILGPLVAAGGAALLSGVSATGNYWLEVMPGLAVLGVGVAAVFVPVQNVALTGVEPEDAGVAGAASSATGQVGSALGLAVLTNFFVLASAGGDTAEELVRGYSAVFVMAAVVFLLTALVAFALIRIPRPRLGVTVDRAVQDLVAPTRSR</sequence>
<gene>
    <name evidence="9" type="ORF">ACFFGH_27250</name>
</gene>
<dbReference type="InterPro" id="IPR036259">
    <property type="entry name" value="MFS_trans_sf"/>
</dbReference>
<evidence type="ECO:0000256" key="6">
    <source>
        <dbReference type="ARBA" id="ARBA00023136"/>
    </source>
</evidence>
<feature type="transmembrane region" description="Helical" evidence="7">
    <location>
        <begin position="404"/>
        <end position="422"/>
    </location>
</feature>
<feature type="transmembrane region" description="Helical" evidence="7">
    <location>
        <begin position="332"/>
        <end position="358"/>
    </location>
</feature>
<protein>
    <submittedName>
        <fullName evidence="9">MFS transporter</fullName>
    </submittedName>
</protein>
<evidence type="ECO:0000313" key="10">
    <source>
        <dbReference type="Proteomes" id="UP001589896"/>
    </source>
</evidence>
<dbReference type="SUPFAM" id="SSF103473">
    <property type="entry name" value="MFS general substrate transporter"/>
    <property type="match status" value="1"/>
</dbReference>
<reference evidence="9 10" key="1">
    <citation type="submission" date="2024-09" db="EMBL/GenBank/DDBJ databases">
        <authorList>
            <person name="Sun Q."/>
            <person name="Mori K."/>
        </authorList>
    </citation>
    <scope>NUCLEOTIDE SEQUENCE [LARGE SCALE GENOMIC DNA]</scope>
    <source>
        <strain evidence="9 10">KCTC 23076</strain>
    </source>
</reference>
<feature type="transmembrane region" description="Helical" evidence="7">
    <location>
        <begin position="364"/>
        <end position="383"/>
    </location>
</feature>
<dbReference type="CDD" id="cd17321">
    <property type="entry name" value="MFS_MMR_MDR_like"/>
    <property type="match status" value="1"/>
</dbReference>
<dbReference type="Gene3D" id="1.20.1720.10">
    <property type="entry name" value="Multidrug resistance protein D"/>
    <property type="match status" value="1"/>
</dbReference>
<dbReference type="PROSITE" id="PS00216">
    <property type="entry name" value="SUGAR_TRANSPORT_1"/>
    <property type="match status" value="1"/>
</dbReference>
<dbReference type="InterPro" id="IPR020846">
    <property type="entry name" value="MFS_dom"/>
</dbReference>
<dbReference type="PANTHER" id="PTHR42718">
    <property type="entry name" value="MAJOR FACILITATOR SUPERFAMILY MULTIDRUG TRANSPORTER MFSC"/>
    <property type="match status" value="1"/>
</dbReference>
<feature type="transmembrane region" description="Helical" evidence="7">
    <location>
        <begin position="230"/>
        <end position="247"/>
    </location>
</feature>
<evidence type="ECO:0000256" key="1">
    <source>
        <dbReference type="ARBA" id="ARBA00004651"/>
    </source>
</evidence>
<keyword evidence="2" id="KW-0813">Transport</keyword>
<feature type="transmembrane region" description="Helical" evidence="7">
    <location>
        <begin position="295"/>
        <end position="320"/>
    </location>
</feature>
<dbReference type="Gene3D" id="1.20.1250.20">
    <property type="entry name" value="MFS general substrate transporter like domains"/>
    <property type="match status" value="1"/>
</dbReference>
<dbReference type="RefSeq" id="WP_386674350.1">
    <property type="nucleotide sequence ID" value="NZ_JBHLTG010000008.1"/>
</dbReference>
<dbReference type="EMBL" id="JBHLTG010000008">
    <property type="protein sequence ID" value="MFC0681542.1"/>
    <property type="molecule type" value="Genomic_DNA"/>
</dbReference>
<dbReference type="PANTHER" id="PTHR42718:SF46">
    <property type="entry name" value="BLR6921 PROTEIN"/>
    <property type="match status" value="1"/>
</dbReference>